<dbReference type="GO" id="GO:0005886">
    <property type="term" value="C:plasma membrane"/>
    <property type="evidence" value="ECO:0007669"/>
    <property type="project" value="UniProtKB-SubCell"/>
</dbReference>
<evidence type="ECO:0000256" key="1">
    <source>
        <dbReference type="ARBA" id="ARBA00004651"/>
    </source>
</evidence>
<protein>
    <recommendedName>
        <fullName evidence="7">UPF0056 membrane protein</fullName>
    </recommendedName>
</protein>
<feature type="transmembrane region" description="Helical" evidence="7">
    <location>
        <begin position="155"/>
        <end position="173"/>
    </location>
</feature>
<evidence type="ECO:0000256" key="2">
    <source>
        <dbReference type="ARBA" id="ARBA00009784"/>
    </source>
</evidence>
<keyword evidence="4 7" id="KW-0812">Transmembrane</keyword>
<reference evidence="8 9" key="1">
    <citation type="submission" date="2024-01" db="EMBL/GenBank/DDBJ databases">
        <title>Genomic insights into the taxonomy and metabolism of the cyanobacterium Pannus brasiliensis CCIBt3594.</title>
        <authorList>
            <person name="Machado M."/>
            <person name="Botero N.B."/>
            <person name="Andreote A.P.D."/>
            <person name="Feitosa A.M.T."/>
            <person name="Popin R."/>
            <person name="Sivonen K."/>
            <person name="Fiore M.F."/>
        </authorList>
    </citation>
    <scope>NUCLEOTIDE SEQUENCE [LARGE SCALE GENOMIC DNA]</scope>
    <source>
        <strain evidence="8 9">CCIBt3594</strain>
    </source>
</reference>
<dbReference type="PANTHER" id="PTHR33508">
    <property type="entry name" value="UPF0056 MEMBRANE PROTEIN YHCE"/>
    <property type="match status" value="1"/>
</dbReference>
<dbReference type="Pfam" id="PF01914">
    <property type="entry name" value="MarC"/>
    <property type="match status" value="1"/>
</dbReference>
<feature type="transmembrane region" description="Helical" evidence="7">
    <location>
        <begin position="41"/>
        <end position="67"/>
    </location>
</feature>
<dbReference type="NCBIfam" id="TIGR00427">
    <property type="entry name" value="NAAT family transporter"/>
    <property type="match status" value="1"/>
</dbReference>
<comment type="similarity">
    <text evidence="2 7">Belongs to the UPF0056 (MarC) family.</text>
</comment>
<dbReference type="RefSeq" id="WP_332866862.1">
    <property type="nucleotide sequence ID" value="NZ_JBAFSM010000047.1"/>
</dbReference>
<accession>A0AAW9QWB4</accession>
<keyword evidence="6 7" id="KW-0472">Membrane</keyword>
<keyword evidence="9" id="KW-1185">Reference proteome</keyword>
<evidence type="ECO:0000313" key="8">
    <source>
        <dbReference type="EMBL" id="MEG3439376.1"/>
    </source>
</evidence>
<dbReference type="PANTHER" id="PTHR33508:SF1">
    <property type="entry name" value="UPF0056 MEMBRANE PROTEIN YHCE"/>
    <property type="match status" value="1"/>
</dbReference>
<evidence type="ECO:0000256" key="3">
    <source>
        <dbReference type="ARBA" id="ARBA00022475"/>
    </source>
</evidence>
<dbReference type="Proteomes" id="UP001328733">
    <property type="component" value="Unassembled WGS sequence"/>
</dbReference>
<proteinExistence type="inferred from homology"/>
<dbReference type="AlphaFoldDB" id="A0AAW9QWB4"/>
<sequence length="229" mass="24486">MDSSIIFTFTASLFALLNPLGILPIFISYTAKEKRSVQRWLALFLTLTVWGLLVIFLFTGASLLKFFGISLDSFRIAGGILLLIIGLGLVNGTSGKANQEVVSADTNSAFQQAESIYRKIVIPLAMPLLVGPGVIANIVLYASEADKNGGFGYELGLLVGITVVACIQLAIFLSGRALQRILGNVGLSIVTRIMGLLIASIGVQFITTGLSNLIVNDLLPRIDKSLLTR</sequence>
<evidence type="ECO:0000256" key="6">
    <source>
        <dbReference type="ARBA" id="ARBA00023136"/>
    </source>
</evidence>
<keyword evidence="3" id="KW-1003">Cell membrane</keyword>
<evidence type="ECO:0000256" key="4">
    <source>
        <dbReference type="ARBA" id="ARBA00022692"/>
    </source>
</evidence>
<comment type="caution">
    <text evidence="8">The sequence shown here is derived from an EMBL/GenBank/DDBJ whole genome shotgun (WGS) entry which is preliminary data.</text>
</comment>
<dbReference type="InterPro" id="IPR002771">
    <property type="entry name" value="Multi_antbiot-R_MarC"/>
</dbReference>
<evidence type="ECO:0000256" key="7">
    <source>
        <dbReference type="RuleBase" id="RU362048"/>
    </source>
</evidence>
<comment type="subcellular location">
    <subcellularLocation>
        <location evidence="1 7">Cell membrane</location>
        <topology evidence="1 7">Multi-pass membrane protein</topology>
    </subcellularLocation>
</comment>
<feature type="transmembrane region" description="Helical" evidence="7">
    <location>
        <begin position="120"/>
        <end position="143"/>
    </location>
</feature>
<keyword evidence="5 7" id="KW-1133">Transmembrane helix</keyword>
<feature type="transmembrane region" description="Helical" evidence="7">
    <location>
        <begin position="185"/>
        <end position="206"/>
    </location>
</feature>
<feature type="transmembrane region" description="Helical" evidence="7">
    <location>
        <begin position="73"/>
        <end position="90"/>
    </location>
</feature>
<organism evidence="8 9">
    <name type="scientific">Pannus brasiliensis CCIBt3594</name>
    <dbReference type="NCBI Taxonomy" id="1427578"/>
    <lineage>
        <taxon>Bacteria</taxon>
        <taxon>Bacillati</taxon>
        <taxon>Cyanobacteriota</taxon>
        <taxon>Cyanophyceae</taxon>
        <taxon>Oscillatoriophycideae</taxon>
        <taxon>Chroococcales</taxon>
        <taxon>Microcystaceae</taxon>
        <taxon>Pannus</taxon>
    </lineage>
</organism>
<gene>
    <name evidence="8" type="ORF">V0288_19775</name>
</gene>
<evidence type="ECO:0000313" key="9">
    <source>
        <dbReference type="Proteomes" id="UP001328733"/>
    </source>
</evidence>
<name>A0AAW9QWB4_9CHRO</name>
<evidence type="ECO:0000256" key="5">
    <source>
        <dbReference type="ARBA" id="ARBA00022989"/>
    </source>
</evidence>
<feature type="transmembrane region" description="Helical" evidence="7">
    <location>
        <begin position="6"/>
        <end position="29"/>
    </location>
</feature>
<dbReference type="EMBL" id="JBAFSM010000047">
    <property type="protein sequence ID" value="MEG3439376.1"/>
    <property type="molecule type" value="Genomic_DNA"/>
</dbReference>